<evidence type="ECO:0000313" key="2">
    <source>
        <dbReference type="Proteomes" id="UP000006038"/>
    </source>
</evidence>
<reference evidence="1" key="2">
    <citation type="submission" date="2013-04" db="UniProtKB">
        <authorList>
            <consortium name="EnsemblPlants"/>
        </authorList>
    </citation>
    <scope>IDENTIFICATION</scope>
</reference>
<evidence type="ECO:0000313" key="1">
    <source>
        <dbReference type="EnsemblPlants" id="OB01G42370.1"/>
    </source>
</evidence>
<protein>
    <submittedName>
        <fullName evidence="1">Uncharacterized protein</fullName>
    </submittedName>
</protein>
<reference evidence="1" key="1">
    <citation type="journal article" date="2013" name="Nat. Commun.">
        <title>Whole-genome sequencing of Oryza brachyantha reveals mechanisms underlying Oryza genome evolution.</title>
        <authorList>
            <person name="Chen J."/>
            <person name="Huang Q."/>
            <person name="Gao D."/>
            <person name="Wang J."/>
            <person name="Lang Y."/>
            <person name="Liu T."/>
            <person name="Li B."/>
            <person name="Bai Z."/>
            <person name="Luis Goicoechea J."/>
            <person name="Liang C."/>
            <person name="Chen C."/>
            <person name="Zhang W."/>
            <person name="Sun S."/>
            <person name="Liao Y."/>
            <person name="Zhang X."/>
            <person name="Yang L."/>
            <person name="Song C."/>
            <person name="Wang M."/>
            <person name="Shi J."/>
            <person name="Liu G."/>
            <person name="Liu J."/>
            <person name="Zhou H."/>
            <person name="Zhou W."/>
            <person name="Yu Q."/>
            <person name="An N."/>
            <person name="Chen Y."/>
            <person name="Cai Q."/>
            <person name="Wang B."/>
            <person name="Liu B."/>
            <person name="Min J."/>
            <person name="Huang Y."/>
            <person name="Wu H."/>
            <person name="Li Z."/>
            <person name="Zhang Y."/>
            <person name="Yin Y."/>
            <person name="Song W."/>
            <person name="Jiang J."/>
            <person name="Jackson S.A."/>
            <person name="Wing R.A."/>
            <person name="Wang J."/>
            <person name="Chen M."/>
        </authorList>
    </citation>
    <scope>NUCLEOTIDE SEQUENCE [LARGE SCALE GENOMIC DNA]</scope>
    <source>
        <strain evidence="1">cv. IRGC 101232</strain>
    </source>
</reference>
<dbReference type="HOGENOM" id="CLU_2516235_0_0_1"/>
<name>J3L4T1_ORYBR</name>
<accession>J3L4T1</accession>
<dbReference type="Gramene" id="OB01G42370.1">
    <property type="protein sequence ID" value="OB01G42370.1"/>
    <property type="gene ID" value="OB01G42370"/>
</dbReference>
<sequence>MSFCTKKLPCSLVTWLNLSWCSSPASWRLPLTKTRMPPGKDGVGWQSTVQTACRHCSKGSAASFRPISSAPATMWPSKESMEVWP</sequence>
<dbReference type="EnsemblPlants" id="OB01G42370.1">
    <property type="protein sequence ID" value="OB01G42370.1"/>
    <property type="gene ID" value="OB01G42370"/>
</dbReference>
<dbReference type="AlphaFoldDB" id="J3L4T1"/>
<keyword evidence="2" id="KW-1185">Reference proteome</keyword>
<proteinExistence type="predicted"/>
<dbReference type="Proteomes" id="UP000006038">
    <property type="component" value="Chromosome 1"/>
</dbReference>
<organism evidence="1">
    <name type="scientific">Oryza brachyantha</name>
    <name type="common">malo sina</name>
    <dbReference type="NCBI Taxonomy" id="4533"/>
    <lineage>
        <taxon>Eukaryota</taxon>
        <taxon>Viridiplantae</taxon>
        <taxon>Streptophyta</taxon>
        <taxon>Embryophyta</taxon>
        <taxon>Tracheophyta</taxon>
        <taxon>Spermatophyta</taxon>
        <taxon>Magnoliopsida</taxon>
        <taxon>Liliopsida</taxon>
        <taxon>Poales</taxon>
        <taxon>Poaceae</taxon>
        <taxon>BOP clade</taxon>
        <taxon>Oryzoideae</taxon>
        <taxon>Oryzeae</taxon>
        <taxon>Oryzinae</taxon>
        <taxon>Oryza</taxon>
    </lineage>
</organism>